<keyword evidence="1" id="KW-0472">Membrane</keyword>
<keyword evidence="1" id="KW-0812">Transmembrane</keyword>
<dbReference type="EnsemblMetazoa" id="Aqu2.1.09902_001">
    <property type="protein sequence ID" value="Aqu2.1.09902_001"/>
    <property type="gene ID" value="Aqu2.1.09902"/>
</dbReference>
<feature type="transmembrane region" description="Helical" evidence="1">
    <location>
        <begin position="12"/>
        <end position="31"/>
    </location>
</feature>
<sequence length="46" mass="5214">MPVDLVEPVSYSNVVLVLCILWLIIMVYHVLGCSSRIEFRANSCCQ</sequence>
<name>A0A1X7T5Y8_AMPQE</name>
<reference evidence="2" key="1">
    <citation type="submission" date="2017-05" db="UniProtKB">
        <authorList>
            <consortium name="EnsemblMetazoa"/>
        </authorList>
    </citation>
    <scope>IDENTIFICATION</scope>
</reference>
<accession>A0A1X7T5Y8</accession>
<protein>
    <submittedName>
        <fullName evidence="2">Uncharacterized protein</fullName>
    </submittedName>
</protein>
<proteinExistence type="predicted"/>
<organism evidence="2">
    <name type="scientific">Amphimedon queenslandica</name>
    <name type="common">Sponge</name>
    <dbReference type="NCBI Taxonomy" id="400682"/>
    <lineage>
        <taxon>Eukaryota</taxon>
        <taxon>Metazoa</taxon>
        <taxon>Porifera</taxon>
        <taxon>Demospongiae</taxon>
        <taxon>Heteroscleromorpha</taxon>
        <taxon>Haplosclerida</taxon>
        <taxon>Niphatidae</taxon>
        <taxon>Amphimedon</taxon>
    </lineage>
</organism>
<evidence type="ECO:0000313" key="2">
    <source>
        <dbReference type="EnsemblMetazoa" id="Aqu2.1.09902_001"/>
    </source>
</evidence>
<evidence type="ECO:0000256" key="1">
    <source>
        <dbReference type="SAM" id="Phobius"/>
    </source>
</evidence>
<dbReference type="AlphaFoldDB" id="A0A1X7T5Y8"/>
<dbReference type="InParanoid" id="A0A1X7T5Y8"/>
<keyword evidence="1" id="KW-1133">Transmembrane helix</keyword>